<accession>A0A3S1JD07</accession>
<feature type="domain" description="O-antigen ligase-related" evidence="5">
    <location>
        <begin position="265"/>
        <end position="406"/>
    </location>
</feature>
<dbReference type="InterPro" id="IPR007016">
    <property type="entry name" value="O-antigen_ligase-rel_domated"/>
</dbReference>
<keyword evidence="3" id="KW-1133">Transmembrane helix</keyword>
<proteinExistence type="predicted"/>
<dbReference type="OrthoDB" id="783093at2"/>
<keyword evidence="2" id="KW-0812">Transmembrane</keyword>
<name>A0A3S1JD07_9BACT</name>
<evidence type="ECO:0000256" key="4">
    <source>
        <dbReference type="ARBA" id="ARBA00023136"/>
    </source>
</evidence>
<dbReference type="AlphaFoldDB" id="A0A3S1JD07"/>
<evidence type="ECO:0000259" key="5">
    <source>
        <dbReference type="Pfam" id="PF04932"/>
    </source>
</evidence>
<evidence type="ECO:0000256" key="2">
    <source>
        <dbReference type="ARBA" id="ARBA00022692"/>
    </source>
</evidence>
<comment type="subcellular location">
    <subcellularLocation>
        <location evidence="1">Membrane</location>
        <topology evidence="1">Multi-pass membrane protein</topology>
    </subcellularLocation>
</comment>
<sequence>MSTILKKNGGNIALIAVWVLMVVIVSVLSSMDLVAGIGITVVFVGLALCIVSLTRYKLGFYIYITVTVFLPMLQRMSGSRQNIGLVMDALLLCTLFGCIIRRGDASFKRVKFSKEPILICYYLYIIWLCVEIVNPTGGSLFGWLVFMRVFMRSMLLIYIGLNLFATMKDVHTFFKYWLFIGTLAALYCCIQQWIGLMPFEKAYLYKYRDRFGTTMIAGGIRLFSFMADAAVLGIIMACNVLVCLILLTASRFTIKLGYKALLVVSAILQVLALGYTGTRTGYVMLPMGMIVFFLASIQKRNTILIAIVFTLAAVAILFGPFHGNPTIVRVRTAFLGSENASVNVRDKNRHMIQPFIYKHPLGGGLLSTGGNAALVNPGGSMLADFQTDNGYLRLVLESGYAGMFLIAGVLFFIVQGAVYNYFRAGNELDKLLMISIAAAVFAMCIAMYAQDATSLVESAIMLSVYTAITIKVKYI</sequence>
<evidence type="ECO:0000256" key="1">
    <source>
        <dbReference type="ARBA" id="ARBA00004141"/>
    </source>
</evidence>
<dbReference type="InterPro" id="IPR051533">
    <property type="entry name" value="WaaL-like"/>
</dbReference>
<gene>
    <name evidence="6" type="ORF">ECE50_007645</name>
</gene>
<evidence type="ECO:0000313" key="6">
    <source>
        <dbReference type="EMBL" id="NSL86698.1"/>
    </source>
</evidence>
<dbReference type="PANTHER" id="PTHR37422:SF13">
    <property type="entry name" value="LIPOPOLYSACCHARIDE BIOSYNTHESIS PROTEIN PA4999-RELATED"/>
    <property type="match status" value="1"/>
</dbReference>
<keyword evidence="7" id="KW-1185">Reference proteome</keyword>
<reference evidence="6" key="1">
    <citation type="submission" date="2020-05" db="EMBL/GenBank/DDBJ databases">
        <title>Chitinophaga laudate sp. nov., isolated from a tropical peat swamp.</title>
        <authorList>
            <person name="Goh C.B.S."/>
            <person name="Lee M.S."/>
            <person name="Parimannan S."/>
            <person name="Pasbakhsh P."/>
            <person name="Yule C.M."/>
            <person name="Rajandas H."/>
            <person name="Loke S."/>
            <person name="Croft L."/>
            <person name="Tan J.B.L."/>
        </authorList>
    </citation>
    <scope>NUCLEOTIDE SEQUENCE</scope>
    <source>
        <strain evidence="6">Mgbs1</strain>
    </source>
</reference>
<dbReference type="RefSeq" id="WP_127042913.1">
    <property type="nucleotide sequence ID" value="NZ_JAABOK010000001.1"/>
</dbReference>
<evidence type="ECO:0000313" key="7">
    <source>
        <dbReference type="Proteomes" id="UP000281028"/>
    </source>
</evidence>
<dbReference type="Pfam" id="PF04932">
    <property type="entry name" value="Wzy_C"/>
    <property type="match status" value="1"/>
</dbReference>
<dbReference type="Proteomes" id="UP000281028">
    <property type="component" value="Unassembled WGS sequence"/>
</dbReference>
<organism evidence="6 7">
    <name type="scientific">Chitinophaga solisilvae</name>
    <dbReference type="NCBI Taxonomy" id="1233460"/>
    <lineage>
        <taxon>Bacteria</taxon>
        <taxon>Pseudomonadati</taxon>
        <taxon>Bacteroidota</taxon>
        <taxon>Chitinophagia</taxon>
        <taxon>Chitinophagales</taxon>
        <taxon>Chitinophagaceae</taxon>
        <taxon>Chitinophaga</taxon>
    </lineage>
</organism>
<evidence type="ECO:0000256" key="3">
    <source>
        <dbReference type="ARBA" id="ARBA00022989"/>
    </source>
</evidence>
<dbReference type="GO" id="GO:0016020">
    <property type="term" value="C:membrane"/>
    <property type="evidence" value="ECO:0007669"/>
    <property type="project" value="UniProtKB-SubCell"/>
</dbReference>
<dbReference type="EMBL" id="RIAR02000001">
    <property type="protein sequence ID" value="NSL86698.1"/>
    <property type="molecule type" value="Genomic_DNA"/>
</dbReference>
<keyword evidence="4" id="KW-0472">Membrane</keyword>
<protein>
    <recommendedName>
        <fullName evidence="5">O-antigen ligase-related domain-containing protein</fullName>
    </recommendedName>
</protein>
<dbReference type="PANTHER" id="PTHR37422">
    <property type="entry name" value="TEICHURONIC ACID BIOSYNTHESIS PROTEIN TUAE"/>
    <property type="match status" value="1"/>
</dbReference>
<comment type="caution">
    <text evidence="6">The sequence shown here is derived from an EMBL/GenBank/DDBJ whole genome shotgun (WGS) entry which is preliminary data.</text>
</comment>